<reference evidence="2 3" key="1">
    <citation type="submission" date="2017-03" db="EMBL/GenBank/DDBJ databases">
        <authorList>
            <person name="Afonso C.L."/>
            <person name="Miller P.J."/>
            <person name="Scott M.A."/>
            <person name="Spackman E."/>
            <person name="Goraichik I."/>
            <person name="Dimitrov K.M."/>
            <person name="Suarez D.L."/>
            <person name="Swayne D.E."/>
        </authorList>
    </citation>
    <scope>NUCLEOTIDE SEQUENCE [LARGE SCALE GENOMIC DNA]</scope>
    <source>
        <strain evidence="2">Genome sequencing of Nitrospira japonica strain NJ11</strain>
    </source>
</reference>
<evidence type="ECO:0000313" key="2">
    <source>
        <dbReference type="EMBL" id="SLM49517.1"/>
    </source>
</evidence>
<proteinExistence type="predicted"/>
<accession>A0A1W1I915</accession>
<name>A0A1W1I915_9BACT</name>
<dbReference type="AlphaFoldDB" id="A0A1W1I915"/>
<dbReference type="STRING" id="1325564.NSJP_3350"/>
<evidence type="ECO:0000256" key="1">
    <source>
        <dbReference type="SAM" id="MobiDB-lite"/>
    </source>
</evidence>
<dbReference type="EMBL" id="LT828648">
    <property type="protein sequence ID" value="SLM49517.1"/>
    <property type="molecule type" value="Genomic_DNA"/>
</dbReference>
<gene>
    <name evidence="2" type="ORF">NSJP_3350</name>
</gene>
<organism evidence="2 3">
    <name type="scientific">Nitrospira japonica</name>
    <dbReference type="NCBI Taxonomy" id="1325564"/>
    <lineage>
        <taxon>Bacteria</taxon>
        <taxon>Pseudomonadati</taxon>
        <taxon>Nitrospirota</taxon>
        <taxon>Nitrospiria</taxon>
        <taxon>Nitrospirales</taxon>
        <taxon>Nitrospiraceae</taxon>
        <taxon>Nitrospira</taxon>
    </lineage>
</organism>
<protein>
    <submittedName>
        <fullName evidence="2">Uncharacterized protein</fullName>
    </submittedName>
</protein>
<keyword evidence="3" id="KW-1185">Reference proteome</keyword>
<dbReference type="KEGG" id="nja:NSJP_3350"/>
<evidence type="ECO:0000313" key="3">
    <source>
        <dbReference type="Proteomes" id="UP000192042"/>
    </source>
</evidence>
<sequence>MSWYHKTCGEANSRASNSNDLTSPALKIFCDALSDVVRPRGSETGESYSYRYSELEANENVAGEPFQRLIRVGGATHLPRVSRYGGGLGRTLGFPVRAGLAHHPQRSTPC</sequence>
<feature type="region of interest" description="Disordered" evidence="1">
    <location>
        <begin position="1"/>
        <end position="21"/>
    </location>
</feature>
<dbReference type="Proteomes" id="UP000192042">
    <property type="component" value="Chromosome I"/>
</dbReference>